<gene>
    <name evidence="8" type="ORF">M427DRAFT_157224</name>
</gene>
<evidence type="ECO:0000313" key="8">
    <source>
        <dbReference type="EMBL" id="KXS12649.1"/>
    </source>
</evidence>
<accession>A0A139A7I5</accession>
<evidence type="ECO:0000313" key="9">
    <source>
        <dbReference type="Proteomes" id="UP000070544"/>
    </source>
</evidence>
<sequence length="488" mass="54315">MKATLDSVALSDYHDYRKLLFVICDGIVTGSGQALPTSEITVNLINEFSGLNPEPKQYIAIGKGSKQQNMAKVHAGMYTPTAGRSVPIIVVVKVGTEDEKSAKKPGNRGKRDSQMILINFLSKVLFDDAMTPLEHDLYRKITILAGVTPDLYELVMTVDADTKVKADAMRYLVQAMKNDSSIMGCCGETKVANTFDTWVSAIQVYEYYISHLLGKSFESLFGCVTCLPGCFSMYRIKAPLASGRWVPIITSPEIVDEYSENEVHTLHTKNLLLLGEDRFLTTLLLRVFPKRKTMYIPQSICETNVPDSFWVLLSQRRRWINSTIHNLFELVLVKELCGVFCFSMQFTIFMDLVGTFSSPAMMCFSVYLLITAIINPSPSLVSIVLMALMMFLPAVLIVIGDLRRIHYVFYMFLYLLSSWVFNLFDDFSWGETRRVAGGGGGGHDEGGVVKSNALEEGSGASLVPLKRYVDWELEIAGSGTKTAPMPSC</sequence>
<dbReference type="EC" id="2.4.1.16" evidence="2"/>
<dbReference type="GO" id="GO:0030428">
    <property type="term" value="C:cell septum"/>
    <property type="evidence" value="ECO:0007669"/>
    <property type="project" value="TreeGrafter"/>
</dbReference>
<evidence type="ECO:0000256" key="7">
    <source>
        <dbReference type="SAM" id="Phobius"/>
    </source>
</evidence>
<evidence type="ECO:0000256" key="6">
    <source>
        <dbReference type="ARBA" id="ARBA00023136"/>
    </source>
</evidence>
<keyword evidence="8" id="KW-0808">Transferase</keyword>
<dbReference type="SUPFAM" id="SSF53448">
    <property type="entry name" value="Nucleotide-diphospho-sugar transferases"/>
    <property type="match status" value="1"/>
</dbReference>
<keyword evidence="6 7" id="KW-0472">Membrane</keyword>
<dbReference type="Pfam" id="PF03142">
    <property type="entry name" value="Chitin_synth_2"/>
    <property type="match status" value="1"/>
</dbReference>
<evidence type="ECO:0000256" key="2">
    <source>
        <dbReference type="ARBA" id="ARBA00012543"/>
    </source>
</evidence>
<dbReference type="OrthoDB" id="370884at2759"/>
<dbReference type="Proteomes" id="UP000070544">
    <property type="component" value="Unassembled WGS sequence"/>
</dbReference>
<proteinExistence type="predicted"/>
<reference evidence="8 9" key="1">
    <citation type="journal article" date="2015" name="Genome Biol. Evol.">
        <title>Phylogenomic analyses indicate that early fungi evolved digesting cell walls of algal ancestors of land plants.</title>
        <authorList>
            <person name="Chang Y."/>
            <person name="Wang S."/>
            <person name="Sekimoto S."/>
            <person name="Aerts A.L."/>
            <person name="Choi C."/>
            <person name="Clum A."/>
            <person name="LaButti K.M."/>
            <person name="Lindquist E.A."/>
            <person name="Yee Ngan C."/>
            <person name="Ohm R.A."/>
            <person name="Salamov A.A."/>
            <person name="Grigoriev I.V."/>
            <person name="Spatafora J.W."/>
            <person name="Berbee M.L."/>
        </authorList>
    </citation>
    <scope>NUCLEOTIDE SEQUENCE [LARGE SCALE GENOMIC DNA]</scope>
    <source>
        <strain evidence="8 9">JEL478</strain>
    </source>
</reference>
<evidence type="ECO:0000256" key="3">
    <source>
        <dbReference type="ARBA" id="ARBA00022676"/>
    </source>
</evidence>
<dbReference type="GO" id="GO:0016020">
    <property type="term" value="C:membrane"/>
    <property type="evidence" value="ECO:0007669"/>
    <property type="project" value="UniProtKB-SubCell"/>
</dbReference>
<protein>
    <recommendedName>
        <fullName evidence="2">chitin synthase</fullName>
        <ecNumber evidence="2">2.4.1.16</ecNumber>
    </recommendedName>
</protein>
<dbReference type="PANTHER" id="PTHR22914">
    <property type="entry name" value="CHITIN SYNTHASE"/>
    <property type="match status" value="1"/>
</dbReference>
<dbReference type="EMBL" id="KQ965786">
    <property type="protein sequence ID" value="KXS12649.1"/>
    <property type="molecule type" value="Genomic_DNA"/>
</dbReference>
<keyword evidence="4 7" id="KW-0812">Transmembrane</keyword>
<feature type="transmembrane region" description="Helical" evidence="7">
    <location>
        <begin position="405"/>
        <end position="424"/>
    </location>
</feature>
<dbReference type="InterPro" id="IPR029044">
    <property type="entry name" value="Nucleotide-diphossugar_trans"/>
</dbReference>
<evidence type="ECO:0000256" key="5">
    <source>
        <dbReference type="ARBA" id="ARBA00022989"/>
    </source>
</evidence>
<dbReference type="InterPro" id="IPR004835">
    <property type="entry name" value="Chitin_synth"/>
</dbReference>
<name>A0A139A7I5_GONPJ</name>
<dbReference type="STRING" id="1344416.A0A139A7I5"/>
<keyword evidence="5 7" id="KW-1133">Transmembrane helix</keyword>
<dbReference type="GO" id="GO:0006031">
    <property type="term" value="P:chitin biosynthetic process"/>
    <property type="evidence" value="ECO:0007669"/>
    <property type="project" value="TreeGrafter"/>
</dbReference>
<dbReference type="CDD" id="cd04190">
    <property type="entry name" value="Chitin_synth_C"/>
    <property type="match status" value="1"/>
</dbReference>
<dbReference type="PANTHER" id="PTHR22914:SF41">
    <property type="entry name" value="CHITIN SYNTHASE 7"/>
    <property type="match status" value="1"/>
</dbReference>
<evidence type="ECO:0000256" key="1">
    <source>
        <dbReference type="ARBA" id="ARBA00004141"/>
    </source>
</evidence>
<keyword evidence="3" id="KW-0328">Glycosyltransferase</keyword>
<comment type="subcellular location">
    <subcellularLocation>
        <location evidence="1">Membrane</location>
        <topology evidence="1">Multi-pass membrane protein</topology>
    </subcellularLocation>
</comment>
<dbReference type="OMA" id="QMILINF"/>
<dbReference type="GO" id="GO:0004100">
    <property type="term" value="F:chitin synthase activity"/>
    <property type="evidence" value="ECO:0007669"/>
    <property type="project" value="UniProtKB-EC"/>
</dbReference>
<keyword evidence="9" id="KW-1185">Reference proteome</keyword>
<feature type="transmembrane region" description="Helical" evidence="7">
    <location>
        <begin position="356"/>
        <end position="374"/>
    </location>
</feature>
<dbReference type="AlphaFoldDB" id="A0A139A7I5"/>
<evidence type="ECO:0000256" key="4">
    <source>
        <dbReference type="ARBA" id="ARBA00022692"/>
    </source>
</evidence>
<organism evidence="8 9">
    <name type="scientific">Gonapodya prolifera (strain JEL478)</name>
    <name type="common">Monoblepharis prolifera</name>
    <dbReference type="NCBI Taxonomy" id="1344416"/>
    <lineage>
        <taxon>Eukaryota</taxon>
        <taxon>Fungi</taxon>
        <taxon>Fungi incertae sedis</taxon>
        <taxon>Chytridiomycota</taxon>
        <taxon>Chytridiomycota incertae sedis</taxon>
        <taxon>Monoblepharidomycetes</taxon>
        <taxon>Monoblepharidales</taxon>
        <taxon>Gonapodyaceae</taxon>
        <taxon>Gonapodya</taxon>
    </lineage>
</organism>
<dbReference type="GO" id="GO:0071944">
    <property type="term" value="C:cell periphery"/>
    <property type="evidence" value="ECO:0007669"/>
    <property type="project" value="TreeGrafter"/>
</dbReference>
<feature type="transmembrane region" description="Helical" evidence="7">
    <location>
        <begin position="381"/>
        <end position="399"/>
    </location>
</feature>